<keyword evidence="2" id="KW-1185">Reference proteome</keyword>
<dbReference type="Proteomes" id="UP001057402">
    <property type="component" value="Chromosome 5"/>
</dbReference>
<name>A0ACB9QUH9_9MYRT</name>
<protein>
    <submittedName>
        <fullName evidence="1">Uncharacterized protein</fullName>
    </submittedName>
</protein>
<gene>
    <name evidence="1" type="ORF">MLD38_017376</name>
</gene>
<proteinExistence type="predicted"/>
<evidence type="ECO:0000313" key="2">
    <source>
        <dbReference type="Proteomes" id="UP001057402"/>
    </source>
</evidence>
<accession>A0ACB9QUH9</accession>
<evidence type="ECO:0000313" key="1">
    <source>
        <dbReference type="EMBL" id="KAI4368868.1"/>
    </source>
</evidence>
<organism evidence="1 2">
    <name type="scientific">Melastoma candidum</name>
    <dbReference type="NCBI Taxonomy" id="119954"/>
    <lineage>
        <taxon>Eukaryota</taxon>
        <taxon>Viridiplantae</taxon>
        <taxon>Streptophyta</taxon>
        <taxon>Embryophyta</taxon>
        <taxon>Tracheophyta</taxon>
        <taxon>Spermatophyta</taxon>
        <taxon>Magnoliopsida</taxon>
        <taxon>eudicotyledons</taxon>
        <taxon>Gunneridae</taxon>
        <taxon>Pentapetalae</taxon>
        <taxon>rosids</taxon>
        <taxon>malvids</taxon>
        <taxon>Myrtales</taxon>
        <taxon>Melastomataceae</taxon>
        <taxon>Melastomatoideae</taxon>
        <taxon>Melastomateae</taxon>
        <taxon>Melastoma</taxon>
    </lineage>
</organism>
<reference evidence="2" key="1">
    <citation type="journal article" date="2023" name="Front. Plant Sci.">
        <title>Chromosomal-level genome assembly of Melastoma candidum provides insights into trichome evolution.</title>
        <authorList>
            <person name="Zhong Y."/>
            <person name="Wu W."/>
            <person name="Sun C."/>
            <person name="Zou P."/>
            <person name="Liu Y."/>
            <person name="Dai S."/>
            <person name="Zhou R."/>
        </authorList>
    </citation>
    <scope>NUCLEOTIDE SEQUENCE [LARGE SCALE GENOMIC DNA]</scope>
</reference>
<sequence>MSSEDQVISNDEARVYECIACSRGFSSAQALGGHMNIHRKDKAKIKHRYCGTSSIDGTARLVEMIISRVIQHNHRAPPLRTDVSWRNDNEDPS</sequence>
<dbReference type="EMBL" id="CM042884">
    <property type="protein sequence ID" value="KAI4368868.1"/>
    <property type="molecule type" value="Genomic_DNA"/>
</dbReference>
<comment type="caution">
    <text evidence="1">The sequence shown here is derived from an EMBL/GenBank/DDBJ whole genome shotgun (WGS) entry which is preliminary data.</text>
</comment>